<dbReference type="PANTHER" id="PTHR40633">
    <property type="entry name" value="MATRIX PROTEIN, PUTATIVE (AFU_ORTHOLOGUE AFUA_8G05410)-RELATED"/>
    <property type="match status" value="1"/>
</dbReference>
<evidence type="ECO:0000256" key="1">
    <source>
        <dbReference type="ARBA" id="ARBA00022729"/>
    </source>
</evidence>
<evidence type="ECO:0000313" key="6">
    <source>
        <dbReference type="Proteomes" id="UP000800235"/>
    </source>
</evidence>
<evidence type="ECO:0000256" key="3">
    <source>
        <dbReference type="SAM" id="SignalP"/>
    </source>
</evidence>
<feature type="compositionally biased region" description="Low complexity" evidence="2">
    <location>
        <begin position="171"/>
        <end position="191"/>
    </location>
</feature>
<feature type="chain" id="PRO_5040318463" description="Yeast cell wall synthesis Kre9/Knh1-like N-terminal domain-containing protein" evidence="3">
    <location>
        <begin position="19"/>
        <end position="215"/>
    </location>
</feature>
<feature type="signal peptide" evidence="3">
    <location>
        <begin position="1"/>
        <end position="18"/>
    </location>
</feature>
<feature type="region of interest" description="Disordered" evidence="2">
    <location>
        <begin position="171"/>
        <end position="192"/>
    </location>
</feature>
<evidence type="ECO:0000313" key="5">
    <source>
        <dbReference type="EMBL" id="KAF2436622.1"/>
    </source>
</evidence>
<keyword evidence="1 3" id="KW-0732">Signal</keyword>
<dbReference type="PANTHER" id="PTHR40633:SF1">
    <property type="entry name" value="GPI ANCHORED SERINE-THREONINE RICH PROTEIN (AFU_ORTHOLOGUE AFUA_1G03630)"/>
    <property type="match status" value="1"/>
</dbReference>
<evidence type="ECO:0000256" key="2">
    <source>
        <dbReference type="SAM" id="MobiDB-lite"/>
    </source>
</evidence>
<gene>
    <name evidence="5" type="ORF">EJ08DRAFT_655595</name>
</gene>
<dbReference type="Proteomes" id="UP000800235">
    <property type="component" value="Unassembled WGS sequence"/>
</dbReference>
<protein>
    <recommendedName>
        <fullName evidence="4">Yeast cell wall synthesis Kre9/Knh1-like N-terminal domain-containing protein</fullName>
    </recommendedName>
</protein>
<dbReference type="Pfam" id="PF10342">
    <property type="entry name" value="Kre9_KNH"/>
    <property type="match status" value="1"/>
</dbReference>
<dbReference type="OrthoDB" id="5589325at2759"/>
<proteinExistence type="predicted"/>
<reference evidence="5" key="1">
    <citation type="journal article" date="2020" name="Stud. Mycol.">
        <title>101 Dothideomycetes genomes: a test case for predicting lifestyles and emergence of pathogens.</title>
        <authorList>
            <person name="Haridas S."/>
            <person name="Albert R."/>
            <person name="Binder M."/>
            <person name="Bloem J."/>
            <person name="Labutti K."/>
            <person name="Salamov A."/>
            <person name="Andreopoulos B."/>
            <person name="Baker S."/>
            <person name="Barry K."/>
            <person name="Bills G."/>
            <person name="Bluhm B."/>
            <person name="Cannon C."/>
            <person name="Castanera R."/>
            <person name="Culley D."/>
            <person name="Daum C."/>
            <person name="Ezra D."/>
            <person name="Gonzalez J."/>
            <person name="Henrissat B."/>
            <person name="Kuo A."/>
            <person name="Liang C."/>
            <person name="Lipzen A."/>
            <person name="Lutzoni F."/>
            <person name="Magnuson J."/>
            <person name="Mondo S."/>
            <person name="Nolan M."/>
            <person name="Ohm R."/>
            <person name="Pangilinan J."/>
            <person name="Park H.-J."/>
            <person name="Ramirez L."/>
            <person name="Alfaro M."/>
            <person name="Sun H."/>
            <person name="Tritt A."/>
            <person name="Yoshinaga Y."/>
            <person name="Zwiers L.-H."/>
            <person name="Turgeon B."/>
            <person name="Goodwin S."/>
            <person name="Spatafora J."/>
            <person name="Crous P."/>
            <person name="Grigoriev I."/>
        </authorList>
    </citation>
    <scope>NUCLEOTIDE SEQUENCE</scope>
    <source>
        <strain evidence="5">CBS 130266</strain>
    </source>
</reference>
<dbReference type="EMBL" id="MU007010">
    <property type="protein sequence ID" value="KAF2436622.1"/>
    <property type="molecule type" value="Genomic_DNA"/>
</dbReference>
<dbReference type="InterPro" id="IPR018466">
    <property type="entry name" value="Kre9/Knh1-like_N"/>
</dbReference>
<accession>A0A9P4P3I6</accession>
<sequence>MLFKSIISLAVFTASAVAEIAFTSIPDAVEAGKSYTITWTSTDLTTPATIILRAGNSANLDTIETVTTNALGGSFSWTPATSLPNAGTYALQITQGADINYSKQFPLTGGSNSPLPTGTVSNAVTSAVGAVSSALSSATAAVSSSISSELASASSVLSSASESASSTASSASASESAAQTSATPSSTPVPANGASGLQSPVAFILCAVAAMLYLN</sequence>
<keyword evidence="6" id="KW-1185">Reference proteome</keyword>
<dbReference type="AlphaFoldDB" id="A0A9P4P3I6"/>
<comment type="caution">
    <text evidence="5">The sequence shown here is derived from an EMBL/GenBank/DDBJ whole genome shotgun (WGS) entry which is preliminary data.</text>
</comment>
<evidence type="ECO:0000259" key="4">
    <source>
        <dbReference type="Pfam" id="PF10342"/>
    </source>
</evidence>
<organism evidence="5 6">
    <name type="scientific">Tothia fuscella</name>
    <dbReference type="NCBI Taxonomy" id="1048955"/>
    <lineage>
        <taxon>Eukaryota</taxon>
        <taxon>Fungi</taxon>
        <taxon>Dikarya</taxon>
        <taxon>Ascomycota</taxon>
        <taxon>Pezizomycotina</taxon>
        <taxon>Dothideomycetes</taxon>
        <taxon>Pleosporomycetidae</taxon>
        <taxon>Venturiales</taxon>
        <taxon>Cylindrosympodiaceae</taxon>
        <taxon>Tothia</taxon>
    </lineage>
</organism>
<dbReference type="InterPro" id="IPR052982">
    <property type="entry name" value="SRP1/TIP1-like"/>
</dbReference>
<feature type="domain" description="Yeast cell wall synthesis Kre9/Knh1-like N-terminal" evidence="4">
    <location>
        <begin position="27"/>
        <end position="106"/>
    </location>
</feature>
<name>A0A9P4P3I6_9PEZI</name>